<gene>
    <name evidence="2" type="ORF">UFOVP500_31</name>
</gene>
<evidence type="ECO:0000313" key="2">
    <source>
        <dbReference type="EMBL" id="CAB4146571.1"/>
    </source>
</evidence>
<reference evidence="2" key="1">
    <citation type="submission" date="2020-04" db="EMBL/GenBank/DDBJ databases">
        <authorList>
            <person name="Chiriac C."/>
            <person name="Salcher M."/>
            <person name="Ghai R."/>
            <person name="Kavagutti S V."/>
        </authorList>
    </citation>
    <scope>NUCLEOTIDE SEQUENCE</scope>
</reference>
<evidence type="ECO:0000259" key="1">
    <source>
        <dbReference type="Pfam" id="PF01507"/>
    </source>
</evidence>
<dbReference type="InterPro" id="IPR002500">
    <property type="entry name" value="PAPS_reduct_dom"/>
</dbReference>
<dbReference type="InterPro" id="IPR014729">
    <property type="entry name" value="Rossmann-like_a/b/a_fold"/>
</dbReference>
<organism evidence="2">
    <name type="scientific">uncultured Caudovirales phage</name>
    <dbReference type="NCBI Taxonomy" id="2100421"/>
    <lineage>
        <taxon>Viruses</taxon>
        <taxon>Duplodnaviria</taxon>
        <taxon>Heunggongvirae</taxon>
        <taxon>Uroviricota</taxon>
        <taxon>Caudoviricetes</taxon>
        <taxon>Peduoviridae</taxon>
        <taxon>Maltschvirus</taxon>
        <taxon>Maltschvirus maltsch</taxon>
    </lineage>
</organism>
<dbReference type="SUPFAM" id="SSF52402">
    <property type="entry name" value="Adenine nucleotide alpha hydrolases-like"/>
    <property type="match status" value="1"/>
</dbReference>
<dbReference type="PANTHER" id="PTHR43196">
    <property type="entry name" value="SULFATE ADENYLYLTRANSFERASE SUBUNIT 2"/>
    <property type="match status" value="1"/>
</dbReference>
<name>A0A6J5MKI1_9CAUD</name>
<feature type="domain" description="Phosphoadenosine phosphosulphate reductase" evidence="1">
    <location>
        <begin position="5"/>
        <end position="179"/>
    </location>
</feature>
<proteinExistence type="predicted"/>
<dbReference type="InterPro" id="IPR050128">
    <property type="entry name" value="Sulfate_adenylyltrnsfr_sub2"/>
</dbReference>
<dbReference type="Gene3D" id="3.40.50.620">
    <property type="entry name" value="HUPs"/>
    <property type="match status" value="1"/>
</dbReference>
<dbReference type="PANTHER" id="PTHR43196:SF2">
    <property type="entry name" value="PHOSPHOADENOSINE PHOSPHOSULFATE REDUCTASE"/>
    <property type="match status" value="1"/>
</dbReference>
<protein>
    <submittedName>
        <fullName evidence="2">CysH 3'-phosphoadenosine 5'-phosphosulfate sulfotransferase (PAPS reductase)/FAD synthetase and related enzymes</fullName>
    </submittedName>
</protein>
<dbReference type="Pfam" id="PF01507">
    <property type="entry name" value="PAPS_reduct"/>
    <property type="match status" value="1"/>
</dbReference>
<dbReference type="EMBL" id="LR796466">
    <property type="protein sequence ID" value="CAB4146571.1"/>
    <property type="molecule type" value="Genomic_DNA"/>
</dbReference>
<keyword evidence="2" id="KW-0808">Transferase</keyword>
<dbReference type="GO" id="GO:0016740">
    <property type="term" value="F:transferase activity"/>
    <property type="evidence" value="ECO:0007669"/>
    <property type="project" value="UniProtKB-KW"/>
</dbReference>
<sequence length="240" mass="27470">MIDTALQFSGGKDSLACLYLNKHRWDNLYVVWLDTGAAYPEMVEYMEGWKSRLPHFIHIKSDQPGNIAARGWPVDVLPIENTLIGKIISGNDNQLMQSNMDCCATNIWLPLYNGCLKLGIKYLMKGQRNDDRRKSAARHGRIVDGIEYVMPIQDWTEEQVFEYLKSVDAIMPPGYDAGEKTGRDCWDCTAYLDDNRKRVYNLKGDKQAEMLRRLAVIDAEIEKQWVRYGNVTGGSQNEPI</sequence>
<accession>A0A6J5MKI1</accession>